<dbReference type="HAMAP" id="MF_01207">
    <property type="entry name" value="MsrQ"/>
    <property type="match status" value="1"/>
</dbReference>
<feature type="transmembrane region" description="Helical" evidence="8">
    <location>
        <begin position="157"/>
        <end position="177"/>
    </location>
</feature>
<keyword evidence="8" id="KW-1003">Cell membrane</keyword>
<protein>
    <recommendedName>
        <fullName evidence="8">Protein-methionine-sulfoxide reductase heme-binding subunit MsrQ</fullName>
    </recommendedName>
    <alternativeName>
        <fullName evidence="8">Flavocytochrome MsrQ</fullName>
    </alternativeName>
</protein>
<keyword evidence="8" id="KW-0479">Metal-binding</keyword>
<dbReference type="GO" id="GO:0009055">
    <property type="term" value="F:electron transfer activity"/>
    <property type="evidence" value="ECO:0007669"/>
    <property type="project" value="UniProtKB-UniRule"/>
</dbReference>
<dbReference type="Pfam" id="PF01794">
    <property type="entry name" value="Ferric_reduct"/>
    <property type="match status" value="1"/>
</dbReference>
<keyword evidence="3 8" id="KW-0349">Heme</keyword>
<comment type="subcellular location">
    <subcellularLocation>
        <location evidence="8">Cell membrane</location>
        <topology evidence="8">Multi-pass membrane protein</topology>
    </subcellularLocation>
    <subcellularLocation>
        <location evidence="1">Membrane</location>
        <topology evidence="1">Multi-pass membrane protein</topology>
    </subcellularLocation>
</comment>
<comment type="cofactor">
    <cofactor evidence="8">
        <name>heme b</name>
        <dbReference type="ChEBI" id="CHEBI:60344"/>
    </cofactor>
    <text evidence="8">Binds 1 heme b (iron(II)-protoporphyrin IX) group per subunit.</text>
</comment>
<keyword evidence="2 8" id="KW-0813">Transport</keyword>
<organism evidence="10 11">
    <name type="scientific">Granulosicoccus antarcticus IMCC3135</name>
    <dbReference type="NCBI Taxonomy" id="1192854"/>
    <lineage>
        <taxon>Bacteria</taxon>
        <taxon>Pseudomonadati</taxon>
        <taxon>Pseudomonadota</taxon>
        <taxon>Gammaproteobacteria</taxon>
        <taxon>Chromatiales</taxon>
        <taxon>Granulosicoccaceae</taxon>
        <taxon>Granulosicoccus</taxon>
    </lineage>
</organism>
<feature type="transmembrane region" description="Helical" evidence="8">
    <location>
        <begin position="61"/>
        <end position="79"/>
    </location>
</feature>
<dbReference type="GO" id="GO:0020037">
    <property type="term" value="F:heme binding"/>
    <property type="evidence" value="ECO:0007669"/>
    <property type="project" value="UniProtKB-UniRule"/>
</dbReference>
<comment type="cofactor">
    <cofactor evidence="8">
        <name>FMN</name>
        <dbReference type="ChEBI" id="CHEBI:58210"/>
    </cofactor>
    <text evidence="8">Binds 1 FMN per subunit.</text>
</comment>
<evidence type="ECO:0000313" key="10">
    <source>
        <dbReference type="EMBL" id="ASJ74889.1"/>
    </source>
</evidence>
<comment type="function">
    <text evidence="8">Part of the MsrPQ system that repairs oxidized periplasmic proteins containing methionine sulfoxide residues (Met-O), using respiratory chain electrons. Thus protects these proteins from oxidative-stress damage caused by reactive species of oxygen and chlorine generated by the host defense mechanisms. MsrPQ is essential for the maintenance of envelope integrity under bleach stress, rescuing a wide series of structurally unrelated periplasmic proteins from methionine oxidation. MsrQ provides electrons for reduction to the reductase catalytic subunit MsrP, using the quinone pool of the respiratory chain.</text>
</comment>
<reference evidence="10 11" key="1">
    <citation type="submission" date="2016-12" db="EMBL/GenBank/DDBJ databases">
        <authorList>
            <person name="Song W.-J."/>
            <person name="Kurnit D.M."/>
        </authorList>
    </citation>
    <scope>NUCLEOTIDE SEQUENCE [LARGE SCALE GENOMIC DNA]</scope>
    <source>
        <strain evidence="10 11">IMCC3135</strain>
    </source>
</reference>
<dbReference type="InterPro" id="IPR022837">
    <property type="entry name" value="MsrQ-like"/>
</dbReference>
<dbReference type="OrthoDB" id="9788328at2"/>
<name>A0A2Z2NUA8_9GAMM</name>
<evidence type="ECO:0000256" key="4">
    <source>
        <dbReference type="ARBA" id="ARBA00022692"/>
    </source>
</evidence>
<dbReference type="EMBL" id="CP018632">
    <property type="protein sequence ID" value="ASJ74889.1"/>
    <property type="molecule type" value="Genomic_DNA"/>
</dbReference>
<accession>A0A2Z2NUA8</accession>
<evidence type="ECO:0000256" key="5">
    <source>
        <dbReference type="ARBA" id="ARBA00022989"/>
    </source>
</evidence>
<dbReference type="PANTHER" id="PTHR36964">
    <property type="entry name" value="PROTEIN-METHIONINE-SULFOXIDE REDUCTASE HEME-BINDING SUBUNIT MSRQ"/>
    <property type="match status" value="1"/>
</dbReference>
<comment type="subunit">
    <text evidence="8">Heterodimer of a catalytic subunit (MsrP) and a heme-binding subunit (MsrQ).</text>
</comment>
<keyword evidence="8" id="KW-0285">Flavoprotein</keyword>
<keyword evidence="5 8" id="KW-1133">Transmembrane helix</keyword>
<dbReference type="GO" id="GO:0010181">
    <property type="term" value="F:FMN binding"/>
    <property type="evidence" value="ECO:0007669"/>
    <property type="project" value="UniProtKB-UniRule"/>
</dbReference>
<dbReference type="InterPro" id="IPR013130">
    <property type="entry name" value="Fe3_Rdtase_TM_dom"/>
</dbReference>
<dbReference type="GO" id="GO:0030091">
    <property type="term" value="P:protein repair"/>
    <property type="evidence" value="ECO:0007669"/>
    <property type="project" value="UniProtKB-UniRule"/>
</dbReference>
<evidence type="ECO:0000256" key="8">
    <source>
        <dbReference type="HAMAP-Rule" id="MF_01207"/>
    </source>
</evidence>
<keyword evidence="8" id="KW-0249">Electron transport</keyword>
<feature type="domain" description="Ferric oxidoreductase" evidence="9">
    <location>
        <begin position="58"/>
        <end position="170"/>
    </location>
</feature>
<gene>
    <name evidence="8 10" type="primary">msrQ</name>
    <name evidence="10" type="ORF">IMCC3135_24100</name>
</gene>
<proteinExistence type="inferred from homology"/>
<feature type="transmembrane region" description="Helical" evidence="8">
    <location>
        <begin position="21"/>
        <end position="41"/>
    </location>
</feature>
<keyword evidence="4 8" id="KW-0812">Transmembrane</keyword>
<evidence type="ECO:0000256" key="7">
    <source>
        <dbReference type="ARBA" id="ARBA00023136"/>
    </source>
</evidence>
<dbReference type="AlphaFoldDB" id="A0A2Z2NUA8"/>
<dbReference type="GO" id="GO:0046872">
    <property type="term" value="F:metal ion binding"/>
    <property type="evidence" value="ECO:0007669"/>
    <property type="project" value="UniProtKB-KW"/>
</dbReference>
<feature type="transmembrane region" description="Helical" evidence="8">
    <location>
        <begin position="128"/>
        <end position="145"/>
    </location>
</feature>
<keyword evidence="7 8" id="KW-0472">Membrane</keyword>
<feature type="transmembrane region" description="Helical" evidence="8">
    <location>
        <begin position="183"/>
        <end position="202"/>
    </location>
</feature>
<feature type="transmembrane region" description="Helical" evidence="8">
    <location>
        <begin position="91"/>
        <end position="108"/>
    </location>
</feature>
<dbReference type="PANTHER" id="PTHR36964:SF1">
    <property type="entry name" value="PROTEIN-METHIONINE-SULFOXIDE REDUCTASE HEME-BINDING SUBUNIT MSRQ"/>
    <property type="match status" value="1"/>
</dbReference>
<dbReference type="Proteomes" id="UP000250079">
    <property type="component" value="Chromosome"/>
</dbReference>
<dbReference type="RefSeq" id="WP_088919862.1">
    <property type="nucleotide sequence ID" value="NZ_CP018632.1"/>
</dbReference>
<evidence type="ECO:0000256" key="3">
    <source>
        <dbReference type="ARBA" id="ARBA00022617"/>
    </source>
</evidence>
<evidence type="ECO:0000256" key="2">
    <source>
        <dbReference type="ARBA" id="ARBA00022448"/>
    </source>
</evidence>
<evidence type="ECO:0000259" key="9">
    <source>
        <dbReference type="Pfam" id="PF01794"/>
    </source>
</evidence>
<keyword evidence="6 8" id="KW-0408">Iron</keyword>
<keyword evidence="8" id="KW-0288">FMN</keyword>
<dbReference type="KEGG" id="gai:IMCC3135_24100"/>
<keyword evidence="11" id="KW-1185">Reference proteome</keyword>
<comment type="similarity">
    <text evidence="8">Belongs to the MsrQ family.</text>
</comment>
<dbReference type="GO" id="GO:0005886">
    <property type="term" value="C:plasma membrane"/>
    <property type="evidence" value="ECO:0007669"/>
    <property type="project" value="UniProtKB-SubCell"/>
</dbReference>
<evidence type="ECO:0000313" key="11">
    <source>
        <dbReference type="Proteomes" id="UP000250079"/>
    </source>
</evidence>
<sequence length="206" mass="22900">MSESIAATNRLGLPALRWQSILKPVVFVLALTPFVYLVQSLLTGGLGPNPIDALTDTTGTLAIRMLLISLCVTPLRGLLKKTWPLKLRRMLGLFAFFYVFLHVSIYLVLDQQLDVAAIWEDLAERPYILAGTMALLILIPLAGTSTRGMVKRLGKRWVSLHRGVYVAGAAAVVHYVWLAKGDLIEPFVYLAILIVLLGYRFVKLLR</sequence>
<dbReference type="GO" id="GO:0016679">
    <property type="term" value="F:oxidoreductase activity, acting on diphenols and related substances as donors"/>
    <property type="evidence" value="ECO:0007669"/>
    <property type="project" value="TreeGrafter"/>
</dbReference>
<evidence type="ECO:0000256" key="6">
    <source>
        <dbReference type="ARBA" id="ARBA00023004"/>
    </source>
</evidence>
<evidence type="ECO:0000256" key="1">
    <source>
        <dbReference type="ARBA" id="ARBA00004141"/>
    </source>
</evidence>